<dbReference type="EMBL" id="OFTH01000003">
    <property type="protein sequence ID" value="SOZ51995.1"/>
    <property type="molecule type" value="Genomic_DNA"/>
</dbReference>
<dbReference type="Proteomes" id="UP000256952">
    <property type="component" value="Chromosome CBM2613_a"/>
</dbReference>
<protein>
    <submittedName>
        <fullName evidence="1">Uncharacterized protein</fullName>
    </submittedName>
</protein>
<evidence type="ECO:0000313" key="2">
    <source>
        <dbReference type="Proteomes" id="UP000256952"/>
    </source>
</evidence>
<gene>
    <name evidence="1" type="ORF">CBM2613_A110154</name>
</gene>
<reference evidence="1 2" key="1">
    <citation type="submission" date="2018-01" db="EMBL/GenBank/DDBJ databases">
        <authorList>
            <person name="Clerissi C."/>
        </authorList>
    </citation>
    <scope>NUCLEOTIDE SEQUENCE [LARGE SCALE GENOMIC DNA]</scope>
    <source>
        <strain evidence="1">Cupriavidus taiwanensis STM 8556</strain>
    </source>
</reference>
<dbReference type="AlphaFoldDB" id="A0A976AT59"/>
<accession>A0A976AT59</accession>
<comment type="caution">
    <text evidence="1">The sequence shown here is derived from an EMBL/GenBank/DDBJ whole genome shotgun (WGS) entry which is preliminary data.</text>
</comment>
<proteinExistence type="predicted"/>
<organism evidence="1 2">
    <name type="scientific">Cupriavidus taiwanensis</name>
    <dbReference type="NCBI Taxonomy" id="164546"/>
    <lineage>
        <taxon>Bacteria</taxon>
        <taxon>Pseudomonadati</taxon>
        <taxon>Pseudomonadota</taxon>
        <taxon>Betaproteobacteria</taxon>
        <taxon>Burkholderiales</taxon>
        <taxon>Burkholderiaceae</taxon>
        <taxon>Cupriavidus</taxon>
    </lineage>
</organism>
<name>A0A976AT59_9BURK</name>
<evidence type="ECO:0000313" key="1">
    <source>
        <dbReference type="EMBL" id="SOZ51995.1"/>
    </source>
</evidence>
<sequence>MARNSYSCSRHDRLCVPRCFSLFNNSWAQPVLQIAEHCISDLSQAVLLHLPANAEYESC</sequence>